<name>A0A4C1WMB1_EUMVA</name>
<dbReference type="Proteomes" id="UP000299102">
    <property type="component" value="Unassembled WGS sequence"/>
</dbReference>
<protein>
    <submittedName>
        <fullName evidence="1">Uncharacterized protein</fullName>
    </submittedName>
</protein>
<proteinExistence type="predicted"/>
<dbReference type="AlphaFoldDB" id="A0A4C1WMB1"/>
<gene>
    <name evidence="1" type="ORF">EVAR_21294_1</name>
</gene>
<organism evidence="1 2">
    <name type="scientific">Eumeta variegata</name>
    <name type="common">Bagworm moth</name>
    <name type="synonym">Eumeta japonica</name>
    <dbReference type="NCBI Taxonomy" id="151549"/>
    <lineage>
        <taxon>Eukaryota</taxon>
        <taxon>Metazoa</taxon>
        <taxon>Ecdysozoa</taxon>
        <taxon>Arthropoda</taxon>
        <taxon>Hexapoda</taxon>
        <taxon>Insecta</taxon>
        <taxon>Pterygota</taxon>
        <taxon>Neoptera</taxon>
        <taxon>Endopterygota</taxon>
        <taxon>Lepidoptera</taxon>
        <taxon>Glossata</taxon>
        <taxon>Ditrysia</taxon>
        <taxon>Tineoidea</taxon>
        <taxon>Psychidae</taxon>
        <taxon>Oiketicinae</taxon>
        <taxon>Eumeta</taxon>
    </lineage>
</organism>
<reference evidence="1 2" key="1">
    <citation type="journal article" date="2019" name="Commun. Biol.">
        <title>The bagworm genome reveals a unique fibroin gene that provides high tensile strength.</title>
        <authorList>
            <person name="Kono N."/>
            <person name="Nakamura H."/>
            <person name="Ohtoshi R."/>
            <person name="Tomita M."/>
            <person name="Numata K."/>
            <person name="Arakawa K."/>
        </authorList>
    </citation>
    <scope>NUCLEOTIDE SEQUENCE [LARGE SCALE GENOMIC DNA]</scope>
</reference>
<dbReference type="EMBL" id="BGZK01000596">
    <property type="protein sequence ID" value="GBP52163.1"/>
    <property type="molecule type" value="Genomic_DNA"/>
</dbReference>
<evidence type="ECO:0000313" key="1">
    <source>
        <dbReference type="EMBL" id="GBP52163.1"/>
    </source>
</evidence>
<evidence type="ECO:0000313" key="2">
    <source>
        <dbReference type="Proteomes" id="UP000299102"/>
    </source>
</evidence>
<accession>A0A4C1WMB1</accession>
<comment type="caution">
    <text evidence="1">The sequence shown here is derived from an EMBL/GenBank/DDBJ whole genome shotgun (WGS) entry which is preliminary data.</text>
</comment>
<keyword evidence="2" id="KW-1185">Reference proteome</keyword>
<sequence>MRVNRDEGAATLRSILQPSEEVKAELFVEGCKCLQAGLHLQRGQIKRLAPLQIELLSLEMREISSLSTWLHLAADEVVIESETGIKSGSELEPTQIDIGFGIENVIRTDIKNRAVIGIENGIAIGIMINHRNRCIIALWRRHSPRACRSQAAGERGNNSVDREFRFDNEMTQL</sequence>